<evidence type="ECO:0000259" key="4">
    <source>
        <dbReference type="PROSITE" id="PS01124"/>
    </source>
</evidence>
<keyword evidence="2" id="KW-0238">DNA-binding</keyword>
<dbReference type="AlphaFoldDB" id="A0A7G5XK70"/>
<sequence length="294" mass="33314">MQTLPTKTTDGLEVPFVNKKSLVLDGYKAIETHTCYQSIAGTLFLEENVLLFVTEGAINIRHGNESYVVGTNEMAFLKKDILIEYESSNGQLYDQPKIEFIVVTLKYDLVKEFIKMAEISVIPKSEAPCVTVNSAGQQLSKYIDSLQLFFIQPELIGCSLVKIKLFELLFYLAGIGNQILEQLVDLREHYRSNITSTVEENIMNSLSLNQLAVLAGRSLSSFRRDFLAIYNMPPSQWIRKKRLEKAQELLSSTNMTVTDICYTLGFESVAHFSRLFKSHFGHPPSEFRMNSLVA</sequence>
<dbReference type="SMART" id="SM00342">
    <property type="entry name" value="HTH_ARAC"/>
    <property type="match status" value="1"/>
</dbReference>
<dbReference type="PROSITE" id="PS00041">
    <property type="entry name" value="HTH_ARAC_FAMILY_1"/>
    <property type="match status" value="1"/>
</dbReference>
<keyword evidence="1" id="KW-0805">Transcription regulation</keyword>
<evidence type="ECO:0000313" key="6">
    <source>
        <dbReference type="Proteomes" id="UP000515344"/>
    </source>
</evidence>
<dbReference type="InterPro" id="IPR054015">
    <property type="entry name" value="ExsA-like_N"/>
</dbReference>
<dbReference type="Pfam" id="PF12833">
    <property type="entry name" value="HTH_18"/>
    <property type="match status" value="1"/>
</dbReference>
<reference evidence="6" key="1">
    <citation type="submission" date="2020-08" db="EMBL/GenBank/DDBJ databases">
        <title>Lacibacter sp. S13-6-6 genome sequencing.</title>
        <authorList>
            <person name="Jin L."/>
        </authorList>
    </citation>
    <scope>NUCLEOTIDE SEQUENCE [LARGE SCALE GENOMIC DNA]</scope>
    <source>
        <strain evidence="6">S13-6-6</strain>
    </source>
</reference>
<protein>
    <submittedName>
        <fullName evidence="5">Helix-turn-helix transcriptional regulator</fullName>
    </submittedName>
</protein>
<dbReference type="Pfam" id="PF22200">
    <property type="entry name" value="ExsA_N"/>
    <property type="match status" value="1"/>
</dbReference>
<dbReference type="GO" id="GO:0043565">
    <property type="term" value="F:sequence-specific DNA binding"/>
    <property type="evidence" value="ECO:0007669"/>
    <property type="project" value="InterPro"/>
</dbReference>
<dbReference type="Proteomes" id="UP000515344">
    <property type="component" value="Chromosome"/>
</dbReference>
<dbReference type="PROSITE" id="PS01124">
    <property type="entry name" value="HTH_ARAC_FAMILY_2"/>
    <property type="match status" value="1"/>
</dbReference>
<gene>
    <name evidence="5" type="ORF">H4075_06685</name>
</gene>
<dbReference type="GO" id="GO:0003700">
    <property type="term" value="F:DNA-binding transcription factor activity"/>
    <property type="evidence" value="ECO:0007669"/>
    <property type="project" value="InterPro"/>
</dbReference>
<dbReference type="InterPro" id="IPR020449">
    <property type="entry name" value="Tscrpt_reg_AraC-type_HTH"/>
</dbReference>
<proteinExistence type="predicted"/>
<dbReference type="PANTHER" id="PTHR43280">
    <property type="entry name" value="ARAC-FAMILY TRANSCRIPTIONAL REGULATOR"/>
    <property type="match status" value="1"/>
</dbReference>
<feature type="domain" description="HTH araC/xylS-type" evidence="4">
    <location>
        <begin position="192"/>
        <end position="290"/>
    </location>
</feature>
<dbReference type="PANTHER" id="PTHR43280:SF2">
    <property type="entry name" value="HTH-TYPE TRANSCRIPTIONAL REGULATOR EXSA"/>
    <property type="match status" value="1"/>
</dbReference>
<dbReference type="RefSeq" id="WP_182805305.1">
    <property type="nucleotide sequence ID" value="NZ_CP060007.1"/>
</dbReference>
<evidence type="ECO:0000256" key="3">
    <source>
        <dbReference type="ARBA" id="ARBA00023163"/>
    </source>
</evidence>
<keyword evidence="3" id="KW-0804">Transcription</keyword>
<accession>A0A7G5XK70</accession>
<organism evidence="5 6">
    <name type="scientific">Lacibacter sediminis</name>
    <dbReference type="NCBI Taxonomy" id="2760713"/>
    <lineage>
        <taxon>Bacteria</taxon>
        <taxon>Pseudomonadati</taxon>
        <taxon>Bacteroidota</taxon>
        <taxon>Chitinophagia</taxon>
        <taxon>Chitinophagales</taxon>
        <taxon>Chitinophagaceae</taxon>
        <taxon>Lacibacter</taxon>
    </lineage>
</organism>
<evidence type="ECO:0000256" key="1">
    <source>
        <dbReference type="ARBA" id="ARBA00023015"/>
    </source>
</evidence>
<dbReference type="InterPro" id="IPR018060">
    <property type="entry name" value="HTH_AraC"/>
</dbReference>
<dbReference type="KEGG" id="lacs:H4075_06685"/>
<keyword evidence="6" id="KW-1185">Reference proteome</keyword>
<evidence type="ECO:0000256" key="2">
    <source>
        <dbReference type="ARBA" id="ARBA00023125"/>
    </source>
</evidence>
<dbReference type="InterPro" id="IPR009057">
    <property type="entry name" value="Homeodomain-like_sf"/>
</dbReference>
<evidence type="ECO:0000313" key="5">
    <source>
        <dbReference type="EMBL" id="QNA45873.1"/>
    </source>
</evidence>
<dbReference type="InterPro" id="IPR018062">
    <property type="entry name" value="HTH_AraC-typ_CS"/>
</dbReference>
<name>A0A7G5XK70_9BACT</name>
<dbReference type="EMBL" id="CP060007">
    <property type="protein sequence ID" value="QNA45873.1"/>
    <property type="molecule type" value="Genomic_DNA"/>
</dbReference>
<dbReference type="Gene3D" id="1.10.10.60">
    <property type="entry name" value="Homeodomain-like"/>
    <property type="match status" value="2"/>
</dbReference>
<dbReference type="SUPFAM" id="SSF46689">
    <property type="entry name" value="Homeodomain-like"/>
    <property type="match status" value="2"/>
</dbReference>
<dbReference type="PRINTS" id="PR00032">
    <property type="entry name" value="HTHARAC"/>
</dbReference>